<protein>
    <submittedName>
        <fullName evidence="1">Uncharacterized protein</fullName>
    </submittedName>
</protein>
<proteinExistence type="predicted"/>
<comment type="caution">
    <text evidence="1">The sequence shown here is derived from an EMBL/GenBank/DDBJ whole genome shotgun (WGS) entry which is preliminary data.</text>
</comment>
<reference evidence="1 2" key="1">
    <citation type="submission" date="2020-08" db="EMBL/GenBank/DDBJ databases">
        <title>Description of novel Flavobacterium F-380 isolate.</title>
        <authorList>
            <person name="Saticioglu I.B."/>
            <person name="Duman M."/>
            <person name="Altun S."/>
        </authorList>
    </citation>
    <scope>NUCLEOTIDE SEQUENCE [LARGE SCALE GENOMIC DNA]</scope>
    <source>
        <strain evidence="1 2">F-380</strain>
    </source>
</reference>
<accession>A0ABR7J2W4</accession>
<dbReference type="EMBL" id="JACRUJ010000001">
    <property type="protein sequence ID" value="MBC5839787.1"/>
    <property type="molecule type" value="Genomic_DNA"/>
</dbReference>
<evidence type="ECO:0000313" key="1">
    <source>
        <dbReference type="EMBL" id="MBC5839787.1"/>
    </source>
</evidence>
<sequence>MYKFTTEDLAYAGYFKNEKSKNEELQSPQNCTTIDKIVELEVLQFCNQFLNKYKVPKTKTSFQKVEALLQHTELENETDKEKIADWIATNWIKK</sequence>
<keyword evidence="2" id="KW-1185">Reference proteome</keyword>
<gene>
    <name evidence="1" type="ORF">H8R23_00030</name>
</gene>
<evidence type="ECO:0000313" key="2">
    <source>
        <dbReference type="Proteomes" id="UP000629963"/>
    </source>
</evidence>
<organism evidence="1 2">
    <name type="scientific">Flavobacterium kayseriense</name>
    <dbReference type="NCBI Taxonomy" id="2764714"/>
    <lineage>
        <taxon>Bacteria</taxon>
        <taxon>Pseudomonadati</taxon>
        <taxon>Bacteroidota</taxon>
        <taxon>Flavobacteriia</taxon>
        <taxon>Flavobacteriales</taxon>
        <taxon>Flavobacteriaceae</taxon>
        <taxon>Flavobacterium</taxon>
    </lineage>
</organism>
<dbReference type="Proteomes" id="UP000629963">
    <property type="component" value="Unassembled WGS sequence"/>
</dbReference>
<name>A0ABR7J2W4_9FLAO</name>
<dbReference type="RefSeq" id="WP_187008411.1">
    <property type="nucleotide sequence ID" value="NZ_JACRUI010000001.1"/>
</dbReference>